<sequence>MIRRAGAVSLAFALMAQAVLADPSRVLVIGGTAAEIVAALGQSGRLVARDATTTFPPELMALPDVGYMRALSPEGVLSTAPDLILAEAGAGPVEAVEVIKASGIPYVTVPENFGPDAVAEKIKVVGAALGQSDAAATLAAKVETGLAEARAKAAEVPAKKRVLFVLTLQGGRVTVGGDDTAAEAIIELAGGVNAAEGVSGYKTMTDEAILAAAPDVILMMERAGAMAAKPEDLKVNPALAATPAGQAGTIVQMDGLKLLGFGPRTPEAAQDLRRALYGA</sequence>
<keyword evidence="1" id="KW-0732">Signal</keyword>
<dbReference type="EMBL" id="BMLP01000005">
    <property type="protein sequence ID" value="GGO34681.1"/>
    <property type="molecule type" value="Genomic_DNA"/>
</dbReference>
<feature type="signal peptide" evidence="1">
    <location>
        <begin position="1"/>
        <end position="21"/>
    </location>
</feature>
<dbReference type="OrthoDB" id="9797736at2"/>
<dbReference type="PROSITE" id="PS50983">
    <property type="entry name" value="FE_B12_PBP"/>
    <property type="match status" value="1"/>
</dbReference>
<comment type="caution">
    <text evidence="3">The sequence shown here is derived from an EMBL/GenBank/DDBJ whole genome shotgun (WGS) entry which is preliminary data.</text>
</comment>
<dbReference type="InterPro" id="IPR002491">
    <property type="entry name" value="ABC_transptr_periplasmic_BD"/>
</dbReference>
<dbReference type="SUPFAM" id="SSF53807">
    <property type="entry name" value="Helical backbone' metal receptor"/>
    <property type="match status" value="1"/>
</dbReference>
<dbReference type="InterPro" id="IPR050902">
    <property type="entry name" value="ABC_Transporter_SBP"/>
</dbReference>
<evidence type="ECO:0000313" key="4">
    <source>
        <dbReference type="Proteomes" id="UP000598196"/>
    </source>
</evidence>
<feature type="domain" description="Fe/B12 periplasmic-binding" evidence="2">
    <location>
        <begin position="25"/>
        <end position="279"/>
    </location>
</feature>
<reference evidence="3 4" key="1">
    <citation type="journal article" date="2014" name="Int. J. Syst. Evol. Microbiol.">
        <title>Complete genome sequence of Corynebacterium casei LMG S-19264T (=DSM 44701T), isolated from a smear-ripened cheese.</title>
        <authorList>
            <consortium name="US DOE Joint Genome Institute (JGI-PGF)"/>
            <person name="Walter F."/>
            <person name="Albersmeier A."/>
            <person name="Kalinowski J."/>
            <person name="Ruckert C."/>
        </authorList>
    </citation>
    <scope>NUCLEOTIDE SEQUENCE [LARGE SCALE GENOMIC DNA]</scope>
    <source>
        <strain evidence="3 4">CGMCC 1.7029</strain>
    </source>
</reference>
<keyword evidence="4" id="KW-1185">Reference proteome</keyword>
<accession>A0A918DED7</accession>
<dbReference type="Gene3D" id="3.40.50.1980">
    <property type="entry name" value="Nitrogenase molybdenum iron protein domain"/>
    <property type="match status" value="2"/>
</dbReference>
<dbReference type="AlphaFoldDB" id="A0A918DED7"/>
<dbReference type="PANTHER" id="PTHR30535:SF4">
    <property type="entry name" value="HEMIN-BINDING PERIPLASMIC PROTEIN HMUT"/>
    <property type="match status" value="1"/>
</dbReference>
<feature type="chain" id="PRO_5036733922" evidence="1">
    <location>
        <begin position="22"/>
        <end position="279"/>
    </location>
</feature>
<gene>
    <name evidence="3" type="ORF">GCM10010991_25820</name>
</gene>
<dbReference type="PANTHER" id="PTHR30535">
    <property type="entry name" value="VITAMIN B12-BINDING PROTEIN"/>
    <property type="match status" value="1"/>
</dbReference>
<dbReference type="RefSeq" id="WP_146287555.1">
    <property type="nucleotide sequence ID" value="NZ_BMLP01000005.1"/>
</dbReference>
<proteinExistence type="predicted"/>
<dbReference type="Proteomes" id="UP000598196">
    <property type="component" value="Unassembled WGS sequence"/>
</dbReference>
<evidence type="ECO:0000256" key="1">
    <source>
        <dbReference type="SAM" id="SignalP"/>
    </source>
</evidence>
<dbReference type="Pfam" id="PF01497">
    <property type="entry name" value="Peripla_BP_2"/>
    <property type="match status" value="1"/>
</dbReference>
<organism evidence="3 4">
    <name type="scientific">Gemmobacter aquaticus</name>
    <dbReference type="NCBI Taxonomy" id="490185"/>
    <lineage>
        <taxon>Bacteria</taxon>
        <taxon>Pseudomonadati</taxon>
        <taxon>Pseudomonadota</taxon>
        <taxon>Alphaproteobacteria</taxon>
        <taxon>Rhodobacterales</taxon>
        <taxon>Paracoccaceae</taxon>
        <taxon>Gemmobacter</taxon>
    </lineage>
</organism>
<protein>
    <submittedName>
        <fullName evidence="3">Hemin ABC transporter substrate-binding protein</fullName>
    </submittedName>
</protein>
<evidence type="ECO:0000313" key="3">
    <source>
        <dbReference type="EMBL" id="GGO34681.1"/>
    </source>
</evidence>
<name>A0A918DED7_9RHOB</name>
<evidence type="ECO:0000259" key="2">
    <source>
        <dbReference type="PROSITE" id="PS50983"/>
    </source>
</evidence>